<dbReference type="Gene3D" id="3.40.50.2300">
    <property type="match status" value="1"/>
</dbReference>
<name>A0A0M8KA99_9CHLR</name>
<sequence>MNIRILIADDHGVLRAGLRALLNAEEEIEVVGEAADGVEAVRLVETLKPDIVLMDISMPGMNGLEATRLIRERAPDTRVLILSVHEDETLLQEAIRAGAAGYIIKRAVELELLSAIRAVWRGDIYVHPSLTGALLRGLNLGASTSPHATDSSIERLTPREKEVLRLIALGYTNQQIADELHISVRTVETHRANITSKLGMRSRARLVRYAREHGLID</sequence>
<dbReference type="CDD" id="cd06170">
    <property type="entry name" value="LuxR_C_like"/>
    <property type="match status" value="1"/>
</dbReference>
<proteinExistence type="predicted"/>
<dbReference type="SMART" id="SM00448">
    <property type="entry name" value="REC"/>
    <property type="match status" value="1"/>
</dbReference>
<dbReference type="InterPro" id="IPR000792">
    <property type="entry name" value="Tscrpt_reg_LuxR_C"/>
</dbReference>
<evidence type="ECO:0000313" key="11">
    <source>
        <dbReference type="Proteomes" id="UP000050502"/>
    </source>
</evidence>
<dbReference type="InterPro" id="IPR016032">
    <property type="entry name" value="Sig_transdc_resp-reg_C-effctor"/>
</dbReference>
<evidence type="ECO:0000256" key="1">
    <source>
        <dbReference type="ARBA" id="ARBA00022553"/>
    </source>
</evidence>
<dbReference type="CDD" id="cd17535">
    <property type="entry name" value="REC_NarL-like"/>
    <property type="match status" value="1"/>
</dbReference>
<dbReference type="Pfam" id="PF00072">
    <property type="entry name" value="Response_reg"/>
    <property type="match status" value="1"/>
</dbReference>
<keyword evidence="3" id="KW-0238">DNA-binding</keyword>
<organism evidence="8 10">
    <name type="scientific">Ardenticatena maritima</name>
    <dbReference type="NCBI Taxonomy" id="872965"/>
    <lineage>
        <taxon>Bacteria</taxon>
        <taxon>Bacillati</taxon>
        <taxon>Chloroflexota</taxon>
        <taxon>Ardenticatenia</taxon>
        <taxon>Ardenticatenales</taxon>
        <taxon>Ardenticatenaceae</taxon>
        <taxon>Ardenticatena</taxon>
    </lineage>
</organism>
<evidence type="ECO:0000259" key="7">
    <source>
        <dbReference type="PROSITE" id="PS50110"/>
    </source>
</evidence>
<evidence type="ECO:0008006" key="12">
    <source>
        <dbReference type="Google" id="ProtNLM"/>
    </source>
</evidence>
<dbReference type="AlphaFoldDB" id="A0A0M8KA99"/>
<dbReference type="Proteomes" id="UP000037784">
    <property type="component" value="Unassembled WGS sequence"/>
</dbReference>
<dbReference type="PROSITE" id="PS50043">
    <property type="entry name" value="HTH_LUXR_2"/>
    <property type="match status" value="1"/>
</dbReference>
<dbReference type="GO" id="GO:0003677">
    <property type="term" value="F:DNA binding"/>
    <property type="evidence" value="ECO:0007669"/>
    <property type="project" value="UniProtKB-KW"/>
</dbReference>
<evidence type="ECO:0000259" key="6">
    <source>
        <dbReference type="PROSITE" id="PS50043"/>
    </source>
</evidence>
<evidence type="ECO:0000313" key="8">
    <source>
        <dbReference type="EMBL" id="GAP64091.1"/>
    </source>
</evidence>
<dbReference type="InParanoid" id="A0A0M8KA99"/>
<keyword evidence="1 5" id="KW-0597">Phosphoprotein</keyword>
<dbReference type="InterPro" id="IPR058245">
    <property type="entry name" value="NreC/VraR/RcsB-like_REC"/>
</dbReference>
<dbReference type="RefSeq" id="WP_054493835.1">
    <property type="nucleotide sequence ID" value="NZ_BBZA01000225.1"/>
</dbReference>
<keyword evidence="4" id="KW-0804">Transcription</keyword>
<evidence type="ECO:0000313" key="9">
    <source>
        <dbReference type="EMBL" id="KPL86418.1"/>
    </source>
</evidence>
<feature type="modified residue" description="4-aspartylphosphate" evidence="5">
    <location>
        <position position="55"/>
    </location>
</feature>
<reference evidence="9 11" key="2">
    <citation type="submission" date="2015-07" db="EMBL/GenBank/DDBJ databases">
        <title>Whole genome sequence of Ardenticatena maritima DSM 23922.</title>
        <authorList>
            <person name="Hemp J."/>
            <person name="Ward L.M."/>
            <person name="Pace L.A."/>
            <person name="Fischer W.W."/>
        </authorList>
    </citation>
    <scope>NUCLEOTIDE SEQUENCE [LARGE SCALE GENOMIC DNA]</scope>
    <source>
        <strain evidence="9 11">110S</strain>
    </source>
</reference>
<comment type="caution">
    <text evidence="8">The sequence shown here is derived from an EMBL/GenBank/DDBJ whole genome shotgun (WGS) entry which is preliminary data.</text>
</comment>
<dbReference type="InterPro" id="IPR001789">
    <property type="entry name" value="Sig_transdc_resp-reg_receiver"/>
</dbReference>
<dbReference type="SUPFAM" id="SSF52172">
    <property type="entry name" value="CheY-like"/>
    <property type="match status" value="1"/>
</dbReference>
<evidence type="ECO:0000256" key="3">
    <source>
        <dbReference type="ARBA" id="ARBA00023125"/>
    </source>
</evidence>
<reference evidence="10" key="3">
    <citation type="submission" date="2015-08" db="EMBL/GenBank/DDBJ databases">
        <title>Draft Genome Sequence of a Heterotrophic Facultative Anaerobic Bacterium Ardenticatena maritima Strain 110S.</title>
        <authorList>
            <person name="Kawaichi S."/>
            <person name="Yoshida T."/>
            <person name="Sako Y."/>
            <person name="Nakamura R."/>
        </authorList>
    </citation>
    <scope>NUCLEOTIDE SEQUENCE [LARGE SCALE GENOMIC DNA]</scope>
    <source>
        <strain evidence="10">110S</strain>
    </source>
</reference>
<dbReference type="STRING" id="872965.SE16_14030"/>
<keyword evidence="10" id="KW-1185">Reference proteome</keyword>
<dbReference type="Proteomes" id="UP000050502">
    <property type="component" value="Unassembled WGS sequence"/>
</dbReference>
<evidence type="ECO:0000256" key="5">
    <source>
        <dbReference type="PROSITE-ProRule" id="PRU00169"/>
    </source>
</evidence>
<dbReference type="GO" id="GO:0000160">
    <property type="term" value="P:phosphorelay signal transduction system"/>
    <property type="evidence" value="ECO:0007669"/>
    <property type="project" value="InterPro"/>
</dbReference>
<dbReference type="PRINTS" id="PR00038">
    <property type="entry name" value="HTHLUXR"/>
</dbReference>
<feature type="domain" description="Response regulatory" evidence="7">
    <location>
        <begin position="4"/>
        <end position="120"/>
    </location>
</feature>
<dbReference type="InterPro" id="IPR039420">
    <property type="entry name" value="WalR-like"/>
</dbReference>
<dbReference type="SMART" id="SM00421">
    <property type="entry name" value="HTH_LUXR"/>
    <property type="match status" value="1"/>
</dbReference>
<dbReference type="GO" id="GO:0006355">
    <property type="term" value="P:regulation of DNA-templated transcription"/>
    <property type="evidence" value="ECO:0007669"/>
    <property type="project" value="InterPro"/>
</dbReference>
<keyword evidence="2" id="KW-0805">Transcription regulation</keyword>
<accession>A0A0M8KA99</accession>
<evidence type="ECO:0000313" key="10">
    <source>
        <dbReference type="Proteomes" id="UP000037784"/>
    </source>
</evidence>
<gene>
    <name evidence="8" type="ORF">ARMA_2514</name>
    <name evidence="9" type="ORF">SE16_14030</name>
</gene>
<evidence type="ECO:0000256" key="4">
    <source>
        <dbReference type="ARBA" id="ARBA00023163"/>
    </source>
</evidence>
<reference evidence="8 10" key="1">
    <citation type="journal article" date="2015" name="Genome Announc.">
        <title>Draft Genome Sequence of a Heterotrophic Facultative Anaerobic Thermophilic Bacterium, Ardenticatena maritima Strain 110ST.</title>
        <authorList>
            <person name="Kawaichi S."/>
            <person name="Yoshida T."/>
            <person name="Sako Y."/>
            <person name="Nakamura R."/>
        </authorList>
    </citation>
    <scope>NUCLEOTIDE SEQUENCE [LARGE SCALE GENOMIC DNA]</scope>
    <source>
        <strain evidence="8 10">110S</strain>
    </source>
</reference>
<dbReference type="PANTHER" id="PTHR43214:SF41">
    <property type="entry name" value="NITRATE_NITRITE RESPONSE REGULATOR PROTEIN NARP"/>
    <property type="match status" value="1"/>
</dbReference>
<dbReference type="PANTHER" id="PTHR43214">
    <property type="entry name" value="TWO-COMPONENT RESPONSE REGULATOR"/>
    <property type="match status" value="1"/>
</dbReference>
<dbReference type="Pfam" id="PF00196">
    <property type="entry name" value="GerE"/>
    <property type="match status" value="1"/>
</dbReference>
<feature type="domain" description="HTH luxR-type" evidence="6">
    <location>
        <begin position="149"/>
        <end position="214"/>
    </location>
</feature>
<dbReference type="PROSITE" id="PS00622">
    <property type="entry name" value="HTH_LUXR_1"/>
    <property type="match status" value="1"/>
</dbReference>
<dbReference type="EMBL" id="BBZA01000225">
    <property type="protein sequence ID" value="GAP64091.1"/>
    <property type="molecule type" value="Genomic_DNA"/>
</dbReference>
<dbReference type="InterPro" id="IPR011006">
    <property type="entry name" value="CheY-like_superfamily"/>
</dbReference>
<dbReference type="SUPFAM" id="SSF46894">
    <property type="entry name" value="C-terminal effector domain of the bipartite response regulators"/>
    <property type="match status" value="1"/>
</dbReference>
<evidence type="ECO:0000256" key="2">
    <source>
        <dbReference type="ARBA" id="ARBA00023015"/>
    </source>
</evidence>
<dbReference type="PROSITE" id="PS50110">
    <property type="entry name" value="RESPONSE_REGULATORY"/>
    <property type="match status" value="1"/>
</dbReference>
<dbReference type="EMBL" id="LGKN01000009">
    <property type="protein sequence ID" value="KPL86418.1"/>
    <property type="molecule type" value="Genomic_DNA"/>
</dbReference>
<protein>
    <recommendedName>
        <fullName evidence="12">LuxR family transcriptional regulator</fullName>
    </recommendedName>
</protein>